<reference evidence="9 10" key="1">
    <citation type="submission" date="2023-05" db="EMBL/GenBank/DDBJ databases">
        <title>Genome sequence of Pinibacter sp. MAH-24.</title>
        <authorList>
            <person name="Huq M.A."/>
        </authorList>
    </citation>
    <scope>NUCLEOTIDE SEQUENCE [LARGE SCALE GENOMIC DNA]</scope>
    <source>
        <strain evidence="9 10">MAH-24</strain>
    </source>
</reference>
<proteinExistence type="inferred from homology"/>
<dbReference type="Gene3D" id="1.25.40.390">
    <property type="match status" value="1"/>
</dbReference>
<dbReference type="SUPFAM" id="SSF48452">
    <property type="entry name" value="TPR-like"/>
    <property type="match status" value="1"/>
</dbReference>
<dbReference type="EMBL" id="JASBRG010000007">
    <property type="protein sequence ID" value="MDI3321484.1"/>
    <property type="molecule type" value="Genomic_DNA"/>
</dbReference>
<name>A0ABT6RFZ0_9BACT</name>
<dbReference type="RefSeq" id="WP_282335594.1">
    <property type="nucleotide sequence ID" value="NZ_JASBRG010000007.1"/>
</dbReference>
<dbReference type="PROSITE" id="PS51257">
    <property type="entry name" value="PROKAR_LIPOPROTEIN"/>
    <property type="match status" value="1"/>
</dbReference>
<dbReference type="Gene3D" id="1.25.40.900">
    <property type="match status" value="1"/>
</dbReference>
<dbReference type="Pfam" id="PF14322">
    <property type="entry name" value="SusD-like_3"/>
    <property type="match status" value="1"/>
</dbReference>
<evidence type="ECO:0000313" key="9">
    <source>
        <dbReference type="EMBL" id="MDI3321484.1"/>
    </source>
</evidence>
<organism evidence="9 10">
    <name type="scientific">Pinibacter soli</name>
    <dbReference type="NCBI Taxonomy" id="3044211"/>
    <lineage>
        <taxon>Bacteria</taxon>
        <taxon>Pseudomonadati</taxon>
        <taxon>Bacteroidota</taxon>
        <taxon>Chitinophagia</taxon>
        <taxon>Chitinophagales</taxon>
        <taxon>Chitinophagaceae</taxon>
        <taxon>Pinibacter</taxon>
    </lineage>
</organism>
<evidence type="ECO:0000256" key="5">
    <source>
        <dbReference type="ARBA" id="ARBA00023237"/>
    </source>
</evidence>
<dbReference type="InterPro" id="IPR033985">
    <property type="entry name" value="SusD-like_N"/>
</dbReference>
<evidence type="ECO:0000256" key="3">
    <source>
        <dbReference type="ARBA" id="ARBA00022729"/>
    </source>
</evidence>
<evidence type="ECO:0000259" key="8">
    <source>
        <dbReference type="Pfam" id="PF14322"/>
    </source>
</evidence>
<evidence type="ECO:0000256" key="2">
    <source>
        <dbReference type="ARBA" id="ARBA00006275"/>
    </source>
</evidence>
<comment type="caution">
    <text evidence="9">The sequence shown here is derived from an EMBL/GenBank/DDBJ whole genome shotgun (WGS) entry which is preliminary data.</text>
</comment>
<feature type="chain" id="PRO_5046823027" evidence="6">
    <location>
        <begin position="21"/>
        <end position="451"/>
    </location>
</feature>
<evidence type="ECO:0000256" key="6">
    <source>
        <dbReference type="SAM" id="SignalP"/>
    </source>
</evidence>
<evidence type="ECO:0000259" key="7">
    <source>
        <dbReference type="Pfam" id="PF07980"/>
    </source>
</evidence>
<protein>
    <submittedName>
        <fullName evidence="9">RagB/SusD family nutrient uptake outer membrane protein</fullName>
    </submittedName>
</protein>
<comment type="similarity">
    <text evidence="2">Belongs to the SusD family.</text>
</comment>
<keyword evidence="4" id="KW-0472">Membrane</keyword>
<evidence type="ECO:0000313" key="10">
    <source>
        <dbReference type="Proteomes" id="UP001226434"/>
    </source>
</evidence>
<dbReference type="InterPro" id="IPR011990">
    <property type="entry name" value="TPR-like_helical_dom_sf"/>
</dbReference>
<evidence type="ECO:0000256" key="4">
    <source>
        <dbReference type="ARBA" id="ARBA00023136"/>
    </source>
</evidence>
<dbReference type="Pfam" id="PF07980">
    <property type="entry name" value="SusD_RagB"/>
    <property type="match status" value="1"/>
</dbReference>
<keyword evidence="3 6" id="KW-0732">Signal</keyword>
<sequence length="451" mass="49563">MLSRNYLVVFLALISALSFSSCQKWVNVPPQLQVDQNELFANEQGFRDALNGIYLQMGSQSLYGRDLTTGVLSIMGRSYDTSFKQADTLFYQSAAFNVQHYTLKNTFQNVWDSLYLCVANLNNVLANADARQNVFSAGHYNTTKGEALGLRAFIHFDLLRLFAPSPAAAGLSVPAIPYITKVSPYASPVLSTGAVIDSCIADLLNAQNLLSKSDMTTSQFTAWAVKGLLARIYLYKGDLANAQSNALAVINSNVFPLATNNTDLMFNKEQLFSLYSSGNFAFAYNKSVFVKPLGLSPTNQTAVFVTGSGSGNDYRKLGAFVDPTTGNTTGNIISPKKYYTNGSVSVNTLPMIRLTELYYIAAEASNASADSLTATNLLDSVRVHRNLAKYTQTALKRDSINIEIGKEYQKEFLGEGQVFFYYKRKNIPFASLPYTKVPVVPNASYVFVKPE</sequence>
<gene>
    <name evidence="9" type="ORF">QJ048_16940</name>
</gene>
<dbReference type="InterPro" id="IPR012944">
    <property type="entry name" value="SusD_RagB_dom"/>
</dbReference>
<dbReference type="Proteomes" id="UP001226434">
    <property type="component" value="Unassembled WGS sequence"/>
</dbReference>
<feature type="domain" description="SusD-like N-terminal" evidence="8">
    <location>
        <begin position="91"/>
        <end position="234"/>
    </location>
</feature>
<accession>A0ABT6RFZ0</accession>
<keyword evidence="10" id="KW-1185">Reference proteome</keyword>
<feature type="domain" description="RagB/SusD" evidence="7">
    <location>
        <begin position="335"/>
        <end position="425"/>
    </location>
</feature>
<comment type="subcellular location">
    <subcellularLocation>
        <location evidence="1">Cell outer membrane</location>
    </subcellularLocation>
</comment>
<evidence type="ECO:0000256" key="1">
    <source>
        <dbReference type="ARBA" id="ARBA00004442"/>
    </source>
</evidence>
<feature type="signal peptide" evidence="6">
    <location>
        <begin position="1"/>
        <end position="20"/>
    </location>
</feature>
<dbReference type="Gene3D" id="2.20.20.130">
    <property type="match status" value="1"/>
</dbReference>
<keyword evidence="5" id="KW-0998">Cell outer membrane</keyword>